<proteinExistence type="predicted"/>
<feature type="non-terminal residue" evidence="1">
    <location>
        <position position="1"/>
    </location>
</feature>
<name>A0A146KC17_9EUKA</name>
<dbReference type="PANTHER" id="PTHR45661:SF3">
    <property type="entry name" value="IG-LIKE DOMAIN-CONTAINING PROTEIN"/>
    <property type="match status" value="1"/>
</dbReference>
<dbReference type="Gene3D" id="3.80.10.10">
    <property type="entry name" value="Ribonuclease Inhibitor"/>
    <property type="match status" value="2"/>
</dbReference>
<protein>
    <submittedName>
        <fullName evidence="1">Leucine rich repeats-containing protein</fullName>
    </submittedName>
</protein>
<dbReference type="PANTHER" id="PTHR45661">
    <property type="entry name" value="SURFACE ANTIGEN"/>
    <property type="match status" value="1"/>
</dbReference>
<dbReference type="EMBL" id="GDID01002519">
    <property type="protein sequence ID" value="JAP94087.1"/>
    <property type="molecule type" value="Transcribed_RNA"/>
</dbReference>
<reference evidence="1" key="1">
    <citation type="submission" date="2015-07" db="EMBL/GenBank/DDBJ databases">
        <title>Adaptation to a free-living lifestyle via gene acquisitions in the diplomonad Trepomonas sp. PC1.</title>
        <authorList>
            <person name="Xu F."/>
            <person name="Jerlstrom-Hultqvist J."/>
            <person name="Kolisko M."/>
            <person name="Simpson A.G.B."/>
            <person name="Roger A.J."/>
            <person name="Svard S.G."/>
            <person name="Andersson J.O."/>
        </authorList>
    </citation>
    <scope>NUCLEOTIDE SEQUENCE</scope>
    <source>
        <strain evidence="1">PC1</strain>
    </source>
</reference>
<dbReference type="InterPro" id="IPR026906">
    <property type="entry name" value="LRR_5"/>
</dbReference>
<organism evidence="1">
    <name type="scientific">Trepomonas sp. PC1</name>
    <dbReference type="NCBI Taxonomy" id="1076344"/>
    <lineage>
        <taxon>Eukaryota</taxon>
        <taxon>Metamonada</taxon>
        <taxon>Diplomonadida</taxon>
        <taxon>Hexamitidae</taxon>
        <taxon>Hexamitinae</taxon>
        <taxon>Trepomonas</taxon>
    </lineage>
</organism>
<dbReference type="SUPFAM" id="SSF52058">
    <property type="entry name" value="L domain-like"/>
    <property type="match status" value="1"/>
</dbReference>
<sequence>KFQLHNRPMVLSNDVLYIFVNQILQDTLDESLKDTVQYVVALDLIRIGDKVFKDYAHLRQLLVPKLQVIGKFAFSNCRSLEKILSCNIQFIGQNGISLAKRMQGLYTMHSEIKSMSISQTGVTFIANNVENEKLDKRAVWLCGSLEYVVLPKCSCTNIVCESQTIISMKDIQPPYKRPVFFTKKQFQYQDSTTIQCGVLNLPPITDFTCKLINNQFSRLYKVTGSKVKVICAKAFSTQCKNLRLAIFPEVEVIATKAFCNCYKLTEFVGSPKIVKQSAFYCCSSLQLIDLSNTVHIDLHAFNSCFLTAINLRSIKSLQKSSFDQCTQIQRISHPKDFDFDWEELKSKQRKHYKIDFCIIKTENNKKMQKKVRILIFVMKSMRREKIKQLNRFQ</sequence>
<gene>
    <name evidence="1" type="ORF">TPC1_13384</name>
</gene>
<evidence type="ECO:0000313" key="1">
    <source>
        <dbReference type="EMBL" id="JAP94087.1"/>
    </source>
</evidence>
<accession>A0A146KC17</accession>
<dbReference type="Pfam" id="PF13306">
    <property type="entry name" value="LRR_5"/>
    <property type="match status" value="2"/>
</dbReference>
<dbReference type="InterPro" id="IPR032675">
    <property type="entry name" value="LRR_dom_sf"/>
</dbReference>
<dbReference type="AlphaFoldDB" id="A0A146KC17"/>
<dbReference type="InterPro" id="IPR053139">
    <property type="entry name" value="Surface_bspA-like"/>
</dbReference>